<dbReference type="AlphaFoldDB" id="A0A4Y2PVG9"/>
<proteinExistence type="predicted"/>
<feature type="domain" description="Helitron helicase-like" evidence="1">
    <location>
        <begin position="68"/>
        <end position="147"/>
    </location>
</feature>
<comment type="caution">
    <text evidence="2">The sequence shown here is derived from an EMBL/GenBank/DDBJ whole genome shotgun (WGS) entry which is preliminary data.</text>
</comment>
<dbReference type="OrthoDB" id="10039910at2759"/>
<organism evidence="2 3">
    <name type="scientific">Araneus ventricosus</name>
    <name type="common">Orbweaver spider</name>
    <name type="synonym">Epeira ventricosa</name>
    <dbReference type="NCBI Taxonomy" id="182803"/>
    <lineage>
        <taxon>Eukaryota</taxon>
        <taxon>Metazoa</taxon>
        <taxon>Ecdysozoa</taxon>
        <taxon>Arthropoda</taxon>
        <taxon>Chelicerata</taxon>
        <taxon>Arachnida</taxon>
        <taxon>Araneae</taxon>
        <taxon>Araneomorphae</taxon>
        <taxon>Entelegynae</taxon>
        <taxon>Araneoidea</taxon>
        <taxon>Araneidae</taxon>
        <taxon>Araneus</taxon>
    </lineage>
</organism>
<accession>A0A4Y2PVG9</accession>
<dbReference type="PANTHER" id="PTHR45786:SF74">
    <property type="entry name" value="ATP-DEPENDENT DNA HELICASE"/>
    <property type="match status" value="1"/>
</dbReference>
<dbReference type="InterPro" id="IPR025476">
    <property type="entry name" value="Helitron_helicase-like"/>
</dbReference>
<dbReference type="Pfam" id="PF14214">
    <property type="entry name" value="Helitron_like_N"/>
    <property type="match status" value="1"/>
</dbReference>
<keyword evidence="3" id="KW-1185">Reference proteome</keyword>
<dbReference type="PANTHER" id="PTHR45786">
    <property type="entry name" value="DNA BINDING PROTEIN-LIKE"/>
    <property type="match status" value="1"/>
</dbReference>
<reference evidence="2 3" key="1">
    <citation type="journal article" date="2019" name="Sci. Rep.">
        <title>Orb-weaving spider Araneus ventricosus genome elucidates the spidroin gene catalogue.</title>
        <authorList>
            <person name="Kono N."/>
            <person name="Nakamura H."/>
            <person name="Ohtoshi R."/>
            <person name="Moran D.A.P."/>
            <person name="Shinohara A."/>
            <person name="Yoshida Y."/>
            <person name="Fujiwara M."/>
            <person name="Mori M."/>
            <person name="Tomita M."/>
            <person name="Arakawa K."/>
        </authorList>
    </citation>
    <scope>NUCLEOTIDE SEQUENCE [LARGE SCALE GENOMIC DNA]</scope>
</reference>
<dbReference type="Proteomes" id="UP000499080">
    <property type="component" value="Unassembled WGS sequence"/>
</dbReference>
<gene>
    <name evidence="2" type="ORF">AVEN_249640_1</name>
</gene>
<sequence>MESPQPTETFVCTQLGIHAQSISSLNQCCDPMTYPLLFPRGACSWNTGMEHVEERRTAKCIRVTQLQYYAYRLSQQNGFSILHSSGKLFQQYIVDAYVKTEGSRLHFLRQNQKDLRIELYRGLLEALGCQAHNENIHTGKVIILPSSL</sequence>
<protein>
    <recommendedName>
        <fullName evidence="1">Helitron helicase-like domain-containing protein</fullName>
    </recommendedName>
</protein>
<evidence type="ECO:0000259" key="1">
    <source>
        <dbReference type="Pfam" id="PF14214"/>
    </source>
</evidence>
<evidence type="ECO:0000313" key="3">
    <source>
        <dbReference type="Proteomes" id="UP000499080"/>
    </source>
</evidence>
<name>A0A4Y2PVG9_ARAVE</name>
<dbReference type="EMBL" id="BGPR01012240">
    <property type="protein sequence ID" value="GBN55219.1"/>
    <property type="molecule type" value="Genomic_DNA"/>
</dbReference>
<evidence type="ECO:0000313" key="2">
    <source>
        <dbReference type="EMBL" id="GBN55219.1"/>
    </source>
</evidence>